<dbReference type="GO" id="GO:0005829">
    <property type="term" value="C:cytosol"/>
    <property type="evidence" value="ECO:0007669"/>
    <property type="project" value="TreeGrafter"/>
</dbReference>
<dbReference type="GO" id="GO:0016853">
    <property type="term" value="F:isomerase activity"/>
    <property type="evidence" value="ECO:0007669"/>
    <property type="project" value="UniProtKB-KW"/>
</dbReference>
<dbReference type="InterPro" id="IPR029045">
    <property type="entry name" value="ClpP/crotonase-like_dom_sf"/>
</dbReference>
<name>B8IPL3_METNO</name>
<dbReference type="KEGG" id="mno:Mnod_7569"/>
<dbReference type="PANTHER" id="PTHR43176">
    <property type="entry name" value="3-HYDROXYISOBUTYRYL-COA HYDROLASE-RELATED"/>
    <property type="match status" value="1"/>
</dbReference>
<dbReference type="Pfam" id="PF16113">
    <property type="entry name" value="ECH_2"/>
    <property type="match status" value="1"/>
</dbReference>
<dbReference type="InterPro" id="IPR045004">
    <property type="entry name" value="ECH_dom"/>
</dbReference>
<protein>
    <recommendedName>
        <fullName evidence="2">3-hydroxyisobutyryl-CoA hydrolase</fullName>
        <ecNumber evidence="2">3.1.2.4</ecNumber>
    </recommendedName>
</protein>
<dbReference type="GO" id="GO:0006574">
    <property type="term" value="P:L-valine catabolic process"/>
    <property type="evidence" value="ECO:0007669"/>
    <property type="project" value="TreeGrafter"/>
</dbReference>
<proteinExistence type="predicted"/>
<evidence type="ECO:0000313" key="6">
    <source>
        <dbReference type="Proteomes" id="UP000008207"/>
    </source>
</evidence>
<dbReference type="PANTHER" id="PTHR43176:SF3">
    <property type="entry name" value="3-HYDROXYISOBUTYRYL-COA HYDROLASE, MITOCHONDRIAL"/>
    <property type="match status" value="1"/>
</dbReference>
<feature type="domain" description="Enoyl-CoA hydratase/isomerase" evidence="4">
    <location>
        <begin position="18"/>
        <end position="342"/>
    </location>
</feature>
<dbReference type="HOGENOM" id="CLU_009834_22_1_5"/>
<dbReference type="RefSeq" id="WP_015933859.1">
    <property type="nucleotide sequence ID" value="NC_011894.1"/>
</dbReference>
<reference evidence="5 6" key="1">
    <citation type="submission" date="2009-01" db="EMBL/GenBank/DDBJ databases">
        <title>Complete sequence of chromosome of Methylobacterium nodulans ORS 2060.</title>
        <authorList>
            <consortium name="US DOE Joint Genome Institute"/>
            <person name="Lucas S."/>
            <person name="Copeland A."/>
            <person name="Lapidus A."/>
            <person name="Glavina del Rio T."/>
            <person name="Dalin E."/>
            <person name="Tice H."/>
            <person name="Bruce D."/>
            <person name="Goodwin L."/>
            <person name="Pitluck S."/>
            <person name="Sims D."/>
            <person name="Brettin T."/>
            <person name="Detter J.C."/>
            <person name="Han C."/>
            <person name="Larimer F."/>
            <person name="Land M."/>
            <person name="Hauser L."/>
            <person name="Kyrpides N."/>
            <person name="Ivanova N."/>
            <person name="Marx C.J."/>
            <person name="Richardson P."/>
        </authorList>
    </citation>
    <scope>NUCLEOTIDE SEQUENCE [LARGE SCALE GENOMIC DNA]</scope>
    <source>
        <strain evidence="6">LMG 21967 / CNCM I-2342 / ORS 2060</strain>
    </source>
</reference>
<dbReference type="AlphaFoldDB" id="B8IPL3"/>
<dbReference type="EMBL" id="CP001349">
    <property type="protein sequence ID" value="ACL62305.1"/>
    <property type="molecule type" value="Genomic_DNA"/>
</dbReference>
<sequence length="352" mass="36957">MTGDASDEVLVERRGAAGLLTLNRPKALNALDLGMVRRLRAALDAWGEDPGVTRIVLRGTGRAFCAGGDLRRIHDIAKAAGPAAVDVFWREEYALNTLIHRYPKPIVSLIDGIVMGGGVGLSLHGSNRVAGERYAFAMPEVSIGFFPDVGATYALPRLPGAFGTYLALTGERVGPGDGLAFGLATHAVPAASFEAITETLAAGGPVEEALEQAPGHDAPPPGPLHAARALIDACFSAESVAAVLARLDAAAAQGSDFAARTAATIRTRSPTSLAVAFAQMRRGGSMSFPEAMLTEYRIVTRILQGHDFYEGVRAVIIDKHGAPRWQPDSLDAVAPAAVEAYFAPLPDEPRFG</sequence>
<dbReference type="STRING" id="460265.Mnod_7569"/>
<keyword evidence="5" id="KW-0413">Isomerase</keyword>
<evidence type="ECO:0000259" key="4">
    <source>
        <dbReference type="Pfam" id="PF16113"/>
    </source>
</evidence>
<dbReference type="InterPro" id="IPR032259">
    <property type="entry name" value="HIBYL-CoA-H"/>
</dbReference>
<evidence type="ECO:0000256" key="1">
    <source>
        <dbReference type="ARBA" id="ARBA00001709"/>
    </source>
</evidence>
<organism evidence="5 6">
    <name type="scientific">Methylobacterium nodulans (strain LMG 21967 / CNCM I-2342 / ORS 2060)</name>
    <dbReference type="NCBI Taxonomy" id="460265"/>
    <lineage>
        <taxon>Bacteria</taxon>
        <taxon>Pseudomonadati</taxon>
        <taxon>Pseudomonadota</taxon>
        <taxon>Alphaproteobacteria</taxon>
        <taxon>Hyphomicrobiales</taxon>
        <taxon>Methylobacteriaceae</taxon>
        <taxon>Methylobacterium</taxon>
    </lineage>
</organism>
<dbReference type="Gene3D" id="3.90.226.10">
    <property type="entry name" value="2-enoyl-CoA Hydratase, Chain A, domain 1"/>
    <property type="match status" value="1"/>
</dbReference>
<evidence type="ECO:0000256" key="3">
    <source>
        <dbReference type="ARBA" id="ARBA00022801"/>
    </source>
</evidence>
<keyword evidence="3" id="KW-0378">Hydrolase</keyword>
<dbReference type="EC" id="3.1.2.4" evidence="2"/>
<dbReference type="NCBIfam" id="NF004127">
    <property type="entry name" value="PRK05617.1"/>
    <property type="match status" value="1"/>
</dbReference>
<dbReference type="SUPFAM" id="SSF52096">
    <property type="entry name" value="ClpP/crotonase"/>
    <property type="match status" value="1"/>
</dbReference>
<dbReference type="CDD" id="cd06558">
    <property type="entry name" value="crotonase-like"/>
    <property type="match status" value="1"/>
</dbReference>
<dbReference type="Proteomes" id="UP000008207">
    <property type="component" value="Chromosome"/>
</dbReference>
<evidence type="ECO:0000313" key="5">
    <source>
        <dbReference type="EMBL" id="ACL62305.1"/>
    </source>
</evidence>
<keyword evidence="6" id="KW-1185">Reference proteome</keyword>
<dbReference type="GO" id="GO:0003860">
    <property type="term" value="F:3-hydroxyisobutyryl-CoA hydrolase activity"/>
    <property type="evidence" value="ECO:0007669"/>
    <property type="project" value="UniProtKB-EC"/>
</dbReference>
<dbReference type="eggNOG" id="COG1024">
    <property type="taxonomic scope" value="Bacteria"/>
</dbReference>
<evidence type="ECO:0000256" key="2">
    <source>
        <dbReference type="ARBA" id="ARBA00011915"/>
    </source>
</evidence>
<comment type="catalytic activity">
    <reaction evidence="1">
        <text>3-hydroxy-2-methylpropanoyl-CoA + H2O = 3-hydroxy-2-methylpropanoate + CoA + H(+)</text>
        <dbReference type="Rhea" id="RHEA:20888"/>
        <dbReference type="ChEBI" id="CHEBI:11805"/>
        <dbReference type="ChEBI" id="CHEBI:15377"/>
        <dbReference type="ChEBI" id="CHEBI:15378"/>
        <dbReference type="ChEBI" id="CHEBI:57287"/>
        <dbReference type="ChEBI" id="CHEBI:57340"/>
        <dbReference type="EC" id="3.1.2.4"/>
    </reaction>
</comment>
<accession>B8IPL3</accession>
<gene>
    <name evidence="5" type="ordered locus">Mnod_7569</name>
</gene>